<reference evidence="2" key="1">
    <citation type="journal article" date="2019" name="Int. J. Syst. Evol. Microbiol.">
        <title>The Global Catalogue of Microorganisms (GCM) 10K type strain sequencing project: providing services to taxonomists for standard genome sequencing and annotation.</title>
        <authorList>
            <consortium name="The Broad Institute Genomics Platform"/>
            <consortium name="The Broad Institute Genome Sequencing Center for Infectious Disease"/>
            <person name="Wu L."/>
            <person name="Ma J."/>
        </authorList>
    </citation>
    <scope>NUCLEOTIDE SEQUENCE [LARGE SCALE GENOMIC DNA]</scope>
    <source>
        <strain evidence="2">CGMCC 4.1641</strain>
    </source>
</reference>
<protein>
    <submittedName>
        <fullName evidence="1">DUF6415 family natural product biosynthesis protein</fullName>
    </submittedName>
</protein>
<comment type="caution">
    <text evidence="1">The sequence shown here is derived from an EMBL/GenBank/DDBJ whole genome shotgun (WGS) entry which is preliminary data.</text>
</comment>
<name>A0ABW0A879_9ACTN</name>
<proteinExistence type="predicted"/>
<organism evidence="1 2">
    <name type="scientific">Streptomyces aureoversilis</name>
    <dbReference type="NCBI Taxonomy" id="67277"/>
    <lineage>
        <taxon>Bacteria</taxon>
        <taxon>Bacillati</taxon>
        <taxon>Actinomycetota</taxon>
        <taxon>Actinomycetes</taxon>
        <taxon>Kitasatosporales</taxon>
        <taxon>Streptomycetaceae</taxon>
        <taxon>Streptomyces</taxon>
    </lineage>
</organism>
<sequence>MPVQDAALAPDGPPRSTCRRALAHRPVALPRAQEIHALATRIRGDLKVMLPEAQERADQFLPGTTQWYCWEGLIENARRELAEGPGGGLYSAFTHMQALAWSAELIAPRLEE</sequence>
<accession>A0ABW0A879</accession>
<dbReference type="EMBL" id="JBHSKJ010000035">
    <property type="protein sequence ID" value="MFC5149913.1"/>
    <property type="molecule type" value="Genomic_DNA"/>
</dbReference>
<keyword evidence="2" id="KW-1185">Reference proteome</keyword>
<gene>
    <name evidence="1" type="ORF">ACFPP6_35215</name>
</gene>
<evidence type="ECO:0000313" key="1">
    <source>
        <dbReference type="EMBL" id="MFC5149913.1"/>
    </source>
</evidence>
<dbReference type="InterPro" id="IPR046300">
    <property type="entry name" value="DUF6415"/>
</dbReference>
<dbReference type="Proteomes" id="UP001596222">
    <property type="component" value="Unassembled WGS sequence"/>
</dbReference>
<dbReference type="RefSeq" id="WP_382050952.1">
    <property type="nucleotide sequence ID" value="NZ_JBHSKJ010000035.1"/>
</dbReference>
<dbReference type="Pfam" id="PF19979">
    <property type="entry name" value="DUF6415"/>
    <property type="match status" value="1"/>
</dbReference>
<evidence type="ECO:0000313" key="2">
    <source>
        <dbReference type="Proteomes" id="UP001596222"/>
    </source>
</evidence>